<keyword evidence="1" id="KW-0812">Transmembrane</keyword>
<protein>
    <submittedName>
        <fullName evidence="2">Uncharacterized protein</fullName>
    </submittedName>
</protein>
<sequence length="228" mass="25998">MTSSLLAKSTFGVVGLGTVISGSIYFGKDLVFSNKPKTKTSIEELIDKFNSDKRFASVSATDHWKAAWQAYIEDNKSSEKDAWNIDGWIQTTISEETVKVPESFIQACEMNRSKEVLDKNDVLYSQVVKYCTRDALVRDLINETGDKTLLQKDGNFRNDAHWKAAWDLYKTDNSDTNKWNLTNWPTIKGQAEVPDSFVDECVKKSQTPEYRLEQSIYTEVLKYCTKDA</sequence>
<dbReference type="STRING" id="1111676.MHC_01125"/>
<organism evidence="2 3">
    <name type="scientific">Mycoplasma haemocanis (strain Illinois)</name>
    <dbReference type="NCBI Taxonomy" id="1111676"/>
    <lineage>
        <taxon>Bacteria</taxon>
        <taxon>Bacillati</taxon>
        <taxon>Mycoplasmatota</taxon>
        <taxon>Mollicutes</taxon>
        <taxon>Mycoplasmataceae</taxon>
        <taxon>Mycoplasma</taxon>
    </lineage>
</organism>
<dbReference type="OrthoDB" id="9830878at2"/>
<feature type="transmembrane region" description="Helical" evidence="1">
    <location>
        <begin position="6"/>
        <end position="27"/>
    </location>
</feature>
<dbReference type="EMBL" id="CP003199">
    <property type="protein sequence ID" value="AEW45091.1"/>
    <property type="molecule type" value="Genomic_DNA"/>
</dbReference>
<accession>H6N619</accession>
<evidence type="ECO:0000313" key="3">
    <source>
        <dbReference type="Proteomes" id="UP000009135"/>
    </source>
</evidence>
<keyword evidence="1" id="KW-0472">Membrane</keyword>
<dbReference type="HOGENOM" id="CLU_098620_0_0_14"/>
<evidence type="ECO:0000313" key="2">
    <source>
        <dbReference type="EMBL" id="AEW45091.1"/>
    </source>
</evidence>
<dbReference type="KEGG" id="mhe:MHC_01125"/>
<name>H6N619_MYCHN</name>
<dbReference type="Proteomes" id="UP000009135">
    <property type="component" value="Chromosome"/>
</dbReference>
<reference evidence="2 3" key="1">
    <citation type="journal article" date="2012" name="J. Bacteriol.">
        <title>Complete genome sequence of Mycoplasma haemocanis strain Illinois.</title>
        <authorList>
            <person name="do Nascimento N.C."/>
            <person name="Guimaraes A.M."/>
            <person name="Santos A.P."/>
            <person name="Sanmiguel P.J."/>
            <person name="Messick J.B."/>
        </authorList>
    </citation>
    <scope>NUCLEOTIDE SEQUENCE [LARGE SCALE GENOMIC DNA]</scope>
    <source>
        <strain evidence="2 3">Illinois</strain>
    </source>
</reference>
<keyword evidence="1" id="KW-1133">Transmembrane helix</keyword>
<keyword evidence="3" id="KW-1185">Reference proteome</keyword>
<gene>
    <name evidence="2" type="ordered locus">MHC_01125</name>
</gene>
<evidence type="ECO:0000256" key="1">
    <source>
        <dbReference type="SAM" id="Phobius"/>
    </source>
</evidence>
<proteinExistence type="predicted"/>
<dbReference type="AlphaFoldDB" id="H6N619"/>